<evidence type="ECO:0000313" key="2">
    <source>
        <dbReference type="EMBL" id="THV10179.1"/>
    </source>
</evidence>
<name>A0ABY2QNS7_9HYPH</name>
<organism evidence="2 3">
    <name type="scientific">Rhizobium rhizophilum</name>
    <dbReference type="NCBI Taxonomy" id="1850373"/>
    <lineage>
        <taxon>Bacteria</taxon>
        <taxon>Pseudomonadati</taxon>
        <taxon>Pseudomonadota</taxon>
        <taxon>Alphaproteobacteria</taxon>
        <taxon>Hyphomicrobiales</taxon>
        <taxon>Rhizobiaceae</taxon>
        <taxon>Rhizobium/Agrobacterium group</taxon>
        <taxon>Rhizobium</taxon>
    </lineage>
</organism>
<evidence type="ECO:0000256" key="1">
    <source>
        <dbReference type="SAM" id="MobiDB-lite"/>
    </source>
</evidence>
<accession>A0ABY2QNS7</accession>
<proteinExistence type="predicted"/>
<dbReference type="EMBL" id="STGT01000008">
    <property type="protein sequence ID" value="THV10179.1"/>
    <property type="molecule type" value="Genomic_DNA"/>
</dbReference>
<comment type="caution">
    <text evidence="2">The sequence shown here is derived from an EMBL/GenBank/DDBJ whole genome shotgun (WGS) entry which is preliminary data.</text>
</comment>
<dbReference type="Proteomes" id="UP000309667">
    <property type="component" value="Unassembled WGS sequence"/>
</dbReference>
<evidence type="ECO:0008006" key="4">
    <source>
        <dbReference type="Google" id="ProtNLM"/>
    </source>
</evidence>
<sequence length="670" mass="71903">MTTMDKFTEEISHFIGFFHISLENARAREAYTEFAVTRAQFEVEKLPVHTSEFGAPFDLLGFDPSFGYRSPAPDHWYVPTRLVDAPPVPADRTVGYAMDGRPLPDLFKDAAGTPMKTAHSFSQEIDPPGSIVNHFSQAISLSDDDYFGVGGHGLAFNPDTVDDAAVLGGFEEASALSPLGNFARAGSSEDLIGVIETVIEQLEDVPADHDAIQLHISATSIDGIYVNGELVEETPVIEDYHTFDDDESGEEEDVDDQSVNTWISDDGTVVIDASVEVHTGGNTLINNVVLQNIWTGATMTVVGGDHVEANAIVQINALWDADDISAAVSGWTKDASANEMYNIATFDHLDTSNGSTSDASGADGYPAFWAVTEIHGDLMIVNWLEQIIFMTDDDVGIISSSGVTTSVIAGDNFAVNHASVFELGFFYDLIIIGGSIYDANIIHQMNVLFDNDLIGATADFQTSGEGSFSSSGNLLWNEARIGTIGDADRFDTLSQDHADTLASFADGNGTVAPELLSDEAFAGLQGLRVLYISGDLINLQYIRQTNILGDSDQIALAMDAISPDLDATWTVETGSNALINNATIIDLDSVGKTYIGGEQYSQETLFQAELITSHPDFGNPNPDALVTEAVLFLDDSMLDQGDHSPTYDASCLPSDYDGQTGDGVNSMIGH</sequence>
<evidence type="ECO:0000313" key="3">
    <source>
        <dbReference type="Proteomes" id="UP000309667"/>
    </source>
</evidence>
<gene>
    <name evidence="2" type="ORF">E9677_23630</name>
</gene>
<keyword evidence="3" id="KW-1185">Reference proteome</keyword>
<feature type="region of interest" description="Disordered" evidence="1">
    <location>
        <begin position="645"/>
        <end position="670"/>
    </location>
</feature>
<reference evidence="2 3" key="1">
    <citation type="submission" date="2019-04" db="EMBL/GenBank/DDBJ databases">
        <title>Genome sequence of strain 7209-2.</title>
        <authorList>
            <person name="Gao J."/>
            <person name="Sun J."/>
        </authorList>
    </citation>
    <scope>NUCLEOTIDE SEQUENCE [LARGE SCALE GENOMIC DNA]</scope>
    <source>
        <strain evidence="2 3">7209-2</strain>
    </source>
</reference>
<protein>
    <recommendedName>
        <fullName evidence="4">Type I secretion protein</fullName>
    </recommendedName>
</protein>